<comment type="caution">
    <text evidence="2">The sequence shown here is derived from an EMBL/GenBank/DDBJ whole genome shotgun (WGS) entry which is preliminary data.</text>
</comment>
<organism evidence="2 3">
    <name type="scientific">Sphingobium psychrophilum</name>
    <dbReference type="NCBI Taxonomy" id="2728834"/>
    <lineage>
        <taxon>Bacteria</taxon>
        <taxon>Pseudomonadati</taxon>
        <taxon>Pseudomonadota</taxon>
        <taxon>Alphaproteobacteria</taxon>
        <taxon>Sphingomonadales</taxon>
        <taxon>Sphingomonadaceae</taxon>
        <taxon>Sphingobium</taxon>
    </lineage>
</organism>
<feature type="chain" id="PRO_5031172993" description="Mlr4354 like protein" evidence="1">
    <location>
        <begin position="21"/>
        <end position="166"/>
    </location>
</feature>
<feature type="signal peptide" evidence="1">
    <location>
        <begin position="1"/>
        <end position="20"/>
    </location>
</feature>
<keyword evidence="3" id="KW-1185">Reference proteome</keyword>
<dbReference type="EMBL" id="JABBFV010000014">
    <property type="protein sequence ID" value="NML11902.1"/>
    <property type="molecule type" value="Genomic_DNA"/>
</dbReference>
<evidence type="ECO:0000313" key="3">
    <source>
        <dbReference type="Proteomes" id="UP000519023"/>
    </source>
</evidence>
<proteinExistence type="predicted"/>
<keyword evidence="1" id="KW-0732">Signal</keyword>
<dbReference type="AlphaFoldDB" id="A0A7X9ZTR3"/>
<dbReference type="RefSeq" id="WP_169574372.1">
    <property type="nucleotide sequence ID" value="NZ_JABBFV010000014.1"/>
</dbReference>
<evidence type="ECO:0008006" key="4">
    <source>
        <dbReference type="Google" id="ProtNLM"/>
    </source>
</evidence>
<dbReference type="Proteomes" id="UP000519023">
    <property type="component" value="Unassembled WGS sequence"/>
</dbReference>
<sequence>MRRFPALLILSLLAGSPAMARDSLGIFEGWGAFRDPGVGRNGPRCYAIAQPVARRGQTFRGFASVGTWPRQRVRGQLHLRLSRARAPRAPVTLTVGERRFTLVAGQIDAWAPDQRGDAQIVAAMRSASSMSVAGVGADGRGFADSYALRGAATAIDAAALGCAKLR</sequence>
<accession>A0A7X9ZTR3</accession>
<name>A0A7X9ZTR3_9SPHN</name>
<evidence type="ECO:0000313" key="2">
    <source>
        <dbReference type="EMBL" id="NML11902.1"/>
    </source>
</evidence>
<protein>
    <recommendedName>
        <fullName evidence="4">Mlr4354 like protein</fullName>
    </recommendedName>
</protein>
<evidence type="ECO:0000256" key="1">
    <source>
        <dbReference type="SAM" id="SignalP"/>
    </source>
</evidence>
<reference evidence="2 3" key="1">
    <citation type="submission" date="2020-04" db="EMBL/GenBank/DDBJ databases">
        <title>Sphingobium sp. AR-3-1 isolated from Arctic soil.</title>
        <authorList>
            <person name="Dahal R.H."/>
            <person name="Chaudhary D.K."/>
        </authorList>
    </citation>
    <scope>NUCLEOTIDE SEQUENCE [LARGE SCALE GENOMIC DNA]</scope>
    <source>
        <strain evidence="2 3">AR-3-1</strain>
    </source>
</reference>
<gene>
    <name evidence="2" type="ORF">HHL08_17390</name>
</gene>